<sequence length="90" mass="9423">MMSSFASATVRSPSSEIESLTELMYVPSPSNAHGQAPVSSVGSMPCPANHEAGGIWMAGMGKPNLRANSKSRWSPQGTAMMAPVPYPINT</sequence>
<dbReference type="EMBL" id="CAFBLR010000297">
    <property type="protein sequence ID" value="CAB4886626.1"/>
    <property type="molecule type" value="Genomic_DNA"/>
</dbReference>
<gene>
    <name evidence="2" type="ORF">UFOPK3417_02069</name>
</gene>
<feature type="region of interest" description="Disordered" evidence="1">
    <location>
        <begin position="66"/>
        <end position="90"/>
    </location>
</feature>
<reference evidence="2" key="1">
    <citation type="submission" date="2020-05" db="EMBL/GenBank/DDBJ databases">
        <authorList>
            <person name="Chiriac C."/>
            <person name="Salcher M."/>
            <person name="Ghai R."/>
            <person name="Kavagutti S V."/>
        </authorList>
    </citation>
    <scope>NUCLEOTIDE SEQUENCE</scope>
</reference>
<evidence type="ECO:0000313" key="2">
    <source>
        <dbReference type="EMBL" id="CAB4886626.1"/>
    </source>
</evidence>
<organism evidence="2">
    <name type="scientific">freshwater metagenome</name>
    <dbReference type="NCBI Taxonomy" id="449393"/>
    <lineage>
        <taxon>unclassified sequences</taxon>
        <taxon>metagenomes</taxon>
        <taxon>ecological metagenomes</taxon>
    </lineage>
</organism>
<evidence type="ECO:0000256" key="1">
    <source>
        <dbReference type="SAM" id="MobiDB-lite"/>
    </source>
</evidence>
<dbReference type="AlphaFoldDB" id="A0A6J7EU08"/>
<feature type="compositionally biased region" description="Polar residues" evidence="1">
    <location>
        <begin position="66"/>
        <end position="77"/>
    </location>
</feature>
<proteinExistence type="predicted"/>
<accession>A0A6J7EU08</accession>
<name>A0A6J7EU08_9ZZZZ</name>
<protein>
    <submittedName>
        <fullName evidence="2">Unannotated protein</fullName>
    </submittedName>
</protein>